<evidence type="ECO:0000259" key="9">
    <source>
        <dbReference type="PROSITE" id="PS50119"/>
    </source>
</evidence>
<feature type="domain" description="RING-type" evidence="8">
    <location>
        <begin position="365"/>
        <end position="408"/>
    </location>
</feature>
<dbReference type="SMART" id="SM00502">
    <property type="entry name" value="BBC"/>
    <property type="match status" value="1"/>
</dbReference>
<reference evidence="11" key="2">
    <citation type="submission" date="2020-11" db="EMBL/GenBank/DDBJ databases">
        <authorList>
            <person name="McCartney M.A."/>
            <person name="Auch B."/>
            <person name="Kono T."/>
            <person name="Mallez S."/>
            <person name="Becker A."/>
            <person name="Gohl D.M."/>
            <person name="Silverstein K.A.T."/>
            <person name="Koren S."/>
            <person name="Bechman K.B."/>
            <person name="Herman A."/>
            <person name="Abrahante J.E."/>
            <person name="Garbe J."/>
        </authorList>
    </citation>
    <scope>NUCLEOTIDE SEQUENCE</scope>
    <source>
        <strain evidence="11">Duluth1</strain>
        <tissue evidence="11">Whole animal</tissue>
    </source>
</reference>
<dbReference type="InterPro" id="IPR001870">
    <property type="entry name" value="B30.2/SPRY"/>
</dbReference>
<dbReference type="InterPro" id="IPR043136">
    <property type="entry name" value="B30.2/SPRY_sf"/>
</dbReference>
<dbReference type="PANTHER" id="PTHR25462">
    <property type="entry name" value="BONUS, ISOFORM C-RELATED"/>
    <property type="match status" value="1"/>
</dbReference>
<evidence type="ECO:0000256" key="6">
    <source>
        <dbReference type="PROSITE-ProRule" id="PRU00087"/>
    </source>
</evidence>
<dbReference type="Proteomes" id="UP000828390">
    <property type="component" value="Unassembled WGS sequence"/>
</dbReference>
<evidence type="ECO:0000256" key="3">
    <source>
        <dbReference type="ARBA" id="ARBA00022771"/>
    </source>
</evidence>
<dbReference type="InterPro" id="IPR003649">
    <property type="entry name" value="Bbox_C"/>
</dbReference>
<dbReference type="InterPro" id="IPR013083">
    <property type="entry name" value="Znf_RING/FYVE/PHD"/>
</dbReference>
<gene>
    <name evidence="11" type="ORF">DPMN_133969</name>
</gene>
<dbReference type="SUPFAM" id="SSF57850">
    <property type="entry name" value="RING/U-box"/>
    <property type="match status" value="1"/>
</dbReference>
<keyword evidence="12" id="KW-1185">Reference proteome</keyword>
<dbReference type="PROSITE" id="PS50188">
    <property type="entry name" value="B302_SPRY"/>
    <property type="match status" value="1"/>
</dbReference>
<evidence type="ECO:0000256" key="2">
    <source>
        <dbReference type="ARBA" id="ARBA00022737"/>
    </source>
</evidence>
<comment type="caution">
    <text evidence="11">The sequence shown here is derived from an EMBL/GenBank/DDBJ whole genome shotgun (WGS) entry which is preliminary data.</text>
</comment>
<dbReference type="SMART" id="SM00184">
    <property type="entry name" value="RING"/>
    <property type="match status" value="1"/>
</dbReference>
<proteinExistence type="predicted"/>
<dbReference type="GO" id="GO:0008270">
    <property type="term" value="F:zinc ion binding"/>
    <property type="evidence" value="ECO:0007669"/>
    <property type="project" value="UniProtKB-KW"/>
</dbReference>
<dbReference type="InterPro" id="IPR013320">
    <property type="entry name" value="ConA-like_dom_sf"/>
</dbReference>
<evidence type="ECO:0000256" key="1">
    <source>
        <dbReference type="ARBA" id="ARBA00022723"/>
    </source>
</evidence>
<organism evidence="11 12">
    <name type="scientific">Dreissena polymorpha</name>
    <name type="common">Zebra mussel</name>
    <name type="synonym">Mytilus polymorpha</name>
    <dbReference type="NCBI Taxonomy" id="45954"/>
    <lineage>
        <taxon>Eukaryota</taxon>
        <taxon>Metazoa</taxon>
        <taxon>Spiralia</taxon>
        <taxon>Lophotrochozoa</taxon>
        <taxon>Mollusca</taxon>
        <taxon>Bivalvia</taxon>
        <taxon>Autobranchia</taxon>
        <taxon>Heteroconchia</taxon>
        <taxon>Euheterodonta</taxon>
        <taxon>Imparidentia</taxon>
        <taxon>Neoheterodontei</taxon>
        <taxon>Myida</taxon>
        <taxon>Dreissenoidea</taxon>
        <taxon>Dreissenidae</taxon>
        <taxon>Dreissena</taxon>
    </lineage>
</organism>
<protein>
    <submittedName>
        <fullName evidence="11">Uncharacterized protein</fullName>
    </submittedName>
</protein>
<dbReference type="Gene3D" id="3.30.160.60">
    <property type="entry name" value="Classic Zinc Finger"/>
    <property type="match status" value="1"/>
</dbReference>
<evidence type="ECO:0000256" key="7">
    <source>
        <dbReference type="SAM" id="MobiDB-lite"/>
    </source>
</evidence>
<dbReference type="PROSITE" id="PS50119">
    <property type="entry name" value="ZF_BBOX"/>
    <property type="match status" value="1"/>
</dbReference>
<dbReference type="SUPFAM" id="SSF49899">
    <property type="entry name" value="Concanavalin A-like lectins/glucanases"/>
    <property type="match status" value="1"/>
</dbReference>
<dbReference type="SUPFAM" id="SSF57845">
    <property type="entry name" value="B-box zinc-binding domain"/>
    <property type="match status" value="1"/>
</dbReference>
<feature type="region of interest" description="Disordered" evidence="7">
    <location>
        <begin position="833"/>
        <end position="876"/>
    </location>
</feature>
<dbReference type="PROSITE" id="PS50089">
    <property type="entry name" value="ZF_RING_2"/>
    <property type="match status" value="1"/>
</dbReference>
<accession>A0A9D4FYZ3</accession>
<feature type="repeat" description="Filamin" evidence="6">
    <location>
        <begin position="757"/>
        <end position="816"/>
    </location>
</feature>
<evidence type="ECO:0000313" key="12">
    <source>
        <dbReference type="Proteomes" id="UP000828390"/>
    </source>
</evidence>
<dbReference type="AlphaFoldDB" id="A0A9D4FYZ3"/>
<dbReference type="PANTHER" id="PTHR25462:SF301">
    <property type="entry name" value="E3 UBIQUITIN-PROTEIN LIGASE TRIM56-LIKE"/>
    <property type="match status" value="1"/>
</dbReference>
<sequence>MSSVEVDSQPLVPLPKVRAFTKRKSNLQIDIEIEKKRKNKGHGLFGRSFIRISGISGELGSRCVVTDRTIQIAFPDDSAIHTLNLIYNNEGQPNIPEVHRDGVYRLLTNQRHDLVHVAPIDLTEAPEILKDIKDGQFDLVATAKSKDIARNSLKFDDRRTESLTLSSTTDFPPKPELQLLRIWRTGEFYTFNHQTGQVNKLQEKNAGRFGTLTKAVEKFRVLPGIETWNFNLDDTATFYKKYLIQEDLESRLEKPKPLKFSKNPQSFPEIQDSRKKLHRAWSFTSDTGPTKDTFAERALQGKVPLQRSLTDRGQRARLTRSNVLRHEFHLSRKPLPSIDHLQEEEMEKGKVFNADDALQEDNLKCPVCKNYYDTRERNPHILHCLHSTCHACLQSRVRAEMIQCPVCSEVHEVPNNDLQVLPVDHARQHLVKFFKVRNRTSEIGCDSCDPRNRATHRCKECDEFLCGVCTEAHKRTKVTKAHNVLNVDSLRRLTLDEFHHKRTCPVPDHEDQHFSFYCYSKNCDLPICSLCAVNEHNKADGHDIRNINDVYLENKRVVESLMIDVTHKKTLADEAIQSIEDEIQNLYIKESSTDEDIDQAFLACQKQLEKRKNELKEKLAATSKAKKKGMESQLDKLISEKNSLDHAAKFSSNVLGYSDATEFLQVKDALFGRLGELKELEVDQRPHNKADIKFHSHKMIDAFQKFSNKMGEVWSTTAFIPNTKIQTYDIGLGREETAMMITLHDYERRPLAEPGVDIKVEVTGPLGKKQRANVVDLTESEGAYKVLFQGTKLGDHRASVFILGLPVIDPGVMFKVRRQTDLEADVLRDYEPTAEKEGPLSKVKAKVDSGVGKTKKQTPSASDIGSTSNEQNGFKPLKIHEAETKKDEFMLPGLKYDDDDDDGTGEGKAAEKNRTRSYRVFGDIICPDFMLDAASCHPQNMVTADSRTLKNVRGRTANLGTALKNYRGAIGTRAFSQSGRFYFEVVVYFFIKRQLRNDLIFEVAIARKSEIDKNYTVDGSPYAYTVCARRCPLCRTVCIMTFHNGVRLYHLPLTENSPPGTTLRTTIGFLVDIKQKQWFIVDAKNRRLFYRFKNIDTSKPLWPVFGAYSTEYVSVSLALKTGKDVQAVPDIPSDV</sequence>
<feature type="region of interest" description="Disordered" evidence="7">
    <location>
        <begin position="890"/>
        <end position="911"/>
    </location>
</feature>
<feature type="compositionally biased region" description="Polar residues" evidence="7">
    <location>
        <begin position="857"/>
        <end position="872"/>
    </location>
</feature>
<name>A0A9D4FYZ3_DREPO</name>
<keyword evidence="2" id="KW-0677">Repeat</keyword>
<dbReference type="EMBL" id="JAIWYP010000006">
    <property type="protein sequence ID" value="KAH3805663.1"/>
    <property type="molecule type" value="Genomic_DNA"/>
</dbReference>
<dbReference type="PROSITE" id="PS50194">
    <property type="entry name" value="FILAMIN_REPEAT"/>
    <property type="match status" value="1"/>
</dbReference>
<evidence type="ECO:0000259" key="8">
    <source>
        <dbReference type="PROSITE" id="PS50089"/>
    </source>
</evidence>
<evidence type="ECO:0000259" key="10">
    <source>
        <dbReference type="PROSITE" id="PS50188"/>
    </source>
</evidence>
<feature type="domain" description="B box-type" evidence="9">
    <location>
        <begin position="440"/>
        <end position="487"/>
    </location>
</feature>
<feature type="domain" description="B30.2/SPRY" evidence="10">
    <location>
        <begin position="908"/>
        <end position="1124"/>
    </location>
</feature>
<reference evidence="11" key="1">
    <citation type="journal article" date="2019" name="bioRxiv">
        <title>The Genome of the Zebra Mussel, Dreissena polymorpha: A Resource for Invasive Species Research.</title>
        <authorList>
            <person name="McCartney M.A."/>
            <person name="Auch B."/>
            <person name="Kono T."/>
            <person name="Mallez S."/>
            <person name="Zhang Y."/>
            <person name="Obille A."/>
            <person name="Becker A."/>
            <person name="Abrahante J.E."/>
            <person name="Garbe J."/>
            <person name="Badalamenti J.P."/>
            <person name="Herman A."/>
            <person name="Mangelson H."/>
            <person name="Liachko I."/>
            <person name="Sullivan S."/>
            <person name="Sone E.D."/>
            <person name="Koren S."/>
            <person name="Silverstein K.A.T."/>
            <person name="Beckman K.B."/>
            <person name="Gohl D.M."/>
        </authorList>
    </citation>
    <scope>NUCLEOTIDE SEQUENCE</scope>
    <source>
        <strain evidence="11">Duluth1</strain>
        <tissue evidence="11">Whole animal</tissue>
    </source>
</reference>
<dbReference type="InterPro" id="IPR047153">
    <property type="entry name" value="TRIM45/56/19-like"/>
</dbReference>
<dbReference type="InterPro" id="IPR001841">
    <property type="entry name" value="Znf_RING"/>
</dbReference>
<evidence type="ECO:0000313" key="11">
    <source>
        <dbReference type="EMBL" id="KAH3805663.1"/>
    </source>
</evidence>
<keyword evidence="3 5" id="KW-0863">Zinc-finger</keyword>
<evidence type="ECO:0000256" key="5">
    <source>
        <dbReference type="PROSITE-ProRule" id="PRU00024"/>
    </source>
</evidence>
<evidence type="ECO:0000256" key="4">
    <source>
        <dbReference type="ARBA" id="ARBA00022833"/>
    </source>
</evidence>
<dbReference type="Gene3D" id="3.30.40.10">
    <property type="entry name" value="Zinc/RING finger domain, C3HC4 (zinc finger)"/>
    <property type="match status" value="1"/>
</dbReference>
<dbReference type="SMART" id="SM00336">
    <property type="entry name" value="BBOX"/>
    <property type="match status" value="2"/>
</dbReference>
<dbReference type="InterPro" id="IPR000315">
    <property type="entry name" value="Znf_B-box"/>
</dbReference>
<keyword evidence="1" id="KW-0479">Metal-binding</keyword>
<dbReference type="InterPro" id="IPR017868">
    <property type="entry name" value="Filamin/ABP280_repeat-like"/>
</dbReference>
<dbReference type="CDD" id="cd16449">
    <property type="entry name" value="RING-HC"/>
    <property type="match status" value="1"/>
</dbReference>
<dbReference type="Gene3D" id="2.60.120.920">
    <property type="match status" value="1"/>
</dbReference>
<keyword evidence="4" id="KW-0862">Zinc</keyword>